<dbReference type="EMBL" id="VJMH01005533">
    <property type="protein sequence ID" value="KAF0694883.1"/>
    <property type="molecule type" value="Genomic_DNA"/>
</dbReference>
<name>A0A485L0S8_9STRA</name>
<dbReference type="AlphaFoldDB" id="A0A485L0S8"/>
<reference evidence="3" key="2">
    <citation type="submission" date="2019-06" db="EMBL/GenBank/DDBJ databases">
        <title>Genomics analysis of Aphanomyces spp. identifies a new class of oomycete effector associated with host adaptation.</title>
        <authorList>
            <person name="Gaulin E."/>
        </authorList>
    </citation>
    <scope>NUCLEOTIDE SEQUENCE</scope>
    <source>
        <strain evidence="3">CBS 578.67</strain>
    </source>
</reference>
<organism evidence="4 5">
    <name type="scientific">Aphanomyces stellatus</name>
    <dbReference type="NCBI Taxonomy" id="120398"/>
    <lineage>
        <taxon>Eukaryota</taxon>
        <taxon>Sar</taxon>
        <taxon>Stramenopiles</taxon>
        <taxon>Oomycota</taxon>
        <taxon>Saprolegniomycetes</taxon>
        <taxon>Saprolegniales</taxon>
        <taxon>Verrucalvaceae</taxon>
        <taxon>Aphanomyces</taxon>
    </lineage>
</organism>
<evidence type="ECO:0000313" key="3">
    <source>
        <dbReference type="EMBL" id="KAF0694883.1"/>
    </source>
</evidence>
<protein>
    <submittedName>
        <fullName evidence="4">Aste57867_14258 protein</fullName>
    </submittedName>
</protein>
<accession>A0A485L0S8</accession>
<feature type="region of interest" description="Disordered" evidence="1">
    <location>
        <begin position="329"/>
        <end position="355"/>
    </location>
</feature>
<dbReference type="GO" id="GO:0005737">
    <property type="term" value="C:cytoplasm"/>
    <property type="evidence" value="ECO:0007669"/>
    <property type="project" value="InterPro"/>
</dbReference>
<dbReference type="Pfam" id="PF03114">
    <property type="entry name" value="BAR"/>
    <property type="match status" value="1"/>
</dbReference>
<dbReference type="SUPFAM" id="SSF103657">
    <property type="entry name" value="BAR/IMD domain-like"/>
    <property type="match status" value="1"/>
</dbReference>
<sequence length="355" mass="39758">MSSWMRSGLQTVVDSSRRLKEELLQNAGVYGAGCVDPVLEARAQRFNQHSMSIERLFTATNEYMVQMDAASRASTNLIHEFKAFFNMQMSQPGKQDAELDALVRQLAQASDCLETIQWTLKQSVQDASNVTLTEKVLKPLTRMKLQNADIQKTLQVRKQKILDFDALRRSTGSSKLSPETQNKLRSSEEAVAKITADLNDAFDTLDDKRGYILRNEFISLTASSIFISRKNQIAFEQLLPLIPGVAYHIADLNNFKAFSHNADPTQNATLGILDYSGPNSCLESPVNNMTHVDIPPIEITRIVANTPFQTLHSITKLIEETYYAIEPHRTSTNALEPPKKETESALDSSGLDWMS</sequence>
<dbReference type="OrthoDB" id="58668at2759"/>
<reference evidence="4 5" key="1">
    <citation type="submission" date="2019-03" db="EMBL/GenBank/DDBJ databases">
        <authorList>
            <person name="Gaulin E."/>
            <person name="Dumas B."/>
        </authorList>
    </citation>
    <scope>NUCLEOTIDE SEQUENCE [LARGE SCALE GENOMIC DNA]</scope>
    <source>
        <strain evidence="4">CBS 568.67</strain>
    </source>
</reference>
<dbReference type="EMBL" id="CAADRA010005554">
    <property type="protein sequence ID" value="VFT91083.1"/>
    <property type="molecule type" value="Genomic_DNA"/>
</dbReference>
<gene>
    <name evidence="4" type="primary">Aste57867_14258</name>
    <name evidence="3" type="ORF">As57867_014207</name>
    <name evidence="4" type="ORF">ASTE57867_14258</name>
</gene>
<proteinExistence type="predicted"/>
<feature type="domain" description="BAR" evidence="2">
    <location>
        <begin position="18"/>
        <end position="220"/>
    </location>
</feature>
<dbReference type="InterPro" id="IPR004148">
    <property type="entry name" value="BAR_dom"/>
</dbReference>
<dbReference type="InterPro" id="IPR027267">
    <property type="entry name" value="AH/BAR_dom_sf"/>
</dbReference>
<evidence type="ECO:0000313" key="4">
    <source>
        <dbReference type="EMBL" id="VFT91083.1"/>
    </source>
</evidence>
<evidence type="ECO:0000259" key="2">
    <source>
        <dbReference type="Pfam" id="PF03114"/>
    </source>
</evidence>
<evidence type="ECO:0000313" key="5">
    <source>
        <dbReference type="Proteomes" id="UP000332933"/>
    </source>
</evidence>
<dbReference type="Proteomes" id="UP000332933">
    <property type="component" value="Unassembled WGS sequence"/>
</dbReference>
<evidence type="ECO:0000256" key="1">
    <source>
        <dbReference type="SAM" id="MobiDB-lite"/>
    </source>
</evidence>
<dbReference type="Gene3D" id="1.20.1270.60">
    <property type="entry name" value="Arfaptin homology (AH) domain/BAR domain"/>
    <property type="match status" value="1"/>
</dbReference>
<keyword evidence="5" id="KW-1185">Reference proteome</keyword>